<keyword evidence="3" id="KW-1185">Reference proteome</keyword>
<reference evidence="2 3" key="1">
    <citation type="journal article" date="2019" name="Mol. Ecol. Resour.">
        <title>Chromosome-level genome assembly of Triplophysa tibetana, a fish adapted to the harsh high-altitude environment of the Tibetan Plateau.</title>
        <authorList>
            <person name="Yang X."/>
            <person name="Liu H."/>
            <person name="Ma Z."/>
            <person name="Zou Y."/>
            <person name="Zou M."/>
            <person name="Mao Y."/>
            <person name="Li X."/>
            <person name="Wang H."/>
            <person name="Chen T."/>
            <person name="Wang W."/>
            <person name="Yang R."/>
        </authorList>
    </citation>
    <scope>NUCLEOTIDE SEQUENCE [LARGE SCALE GENOMIC DNA]</scope>
    <source>
        <strain evidence="2">TTIB1903HZAU</strain>
        <tissue evidence="2">Muscle</tissue>
    </source>
</reference>
<feature type="compositionally biased region" description="Polar residues" evidence="1">
    <location>
        <begin position="35"/>
        <end position="45"/>
    </location>
</feature>
<dbReference type="EMBL" id="SOYY01000007">
    <property type="protein sequence ID" value="KAA0718831.1"/>
    <property type="molecule type" value="Genomic_DNA"/>
</dbReference>
<organism evidence="2 3">
    <name type="scientific">Triplophysa tibetana</name>
    <dbReference type="NCBI Taxonomy" id="1572043"/>
    <lineage>
        <taxon>Eukaryota</taxon>
        <taxon>Metazoa</taxon>
        <taxon>Chordata</taxon>
        <taxon>Craniata</taxon>
        <taxon>Vertebrata</taxon>
        <taxon>Euteleostomi</taxon>
        <taxon>Actinopterygii</taxon>
        <taxon>Neopterygii</taxon>
        <taxon>Teleostei</taxon>
        <taxon>Ostariophysi</taxon>
        <taxon>Cypriniformes</taxon>
        <taxon>Nemacheilidae</taxon>
        <taxon>Triplophysa</taxon>
    </lineage>
</organism>
<protein>
    <submittedName>
        <fullName evidence="2">Uncharacterized protein</fullName>
    </submittedName>
</protein>
<proteinExistence type="predicted"/>
<evidence type="ECO:0000256" key="1">
    <source>
        <dbReference type="SAM" id="MobiDB-lite"/>
    </source>
</evidence>
<comment type="caution">
    <text evidence="2">The sequence shown here is derived from an EMBL/GenBank/DDBJ whole genome shotgun (WGS) entry which is preliminary data.</text>
</comment>
<feature type="region of interest" description="Disordered" evidence="1">
    <location>
        <begin position="31"/>
        <end position="80"/>
    </location>
</feature>
<dbReference type="AlphaFoldDB" id="A0A5A9PCC4"/>
<evidence type="ECO:0000313" key="3">
    <source>
        <dbReference type="Proteomes" id="UP000324632"/>
    </source>
</evidence>
<gene>
    <name evidence="2" type="ORF">E1301_Tti011390</name>
</gene>
<accession>A0A5A9PCC4</accession>
<sequence length="80" mass="9160">MAKAESKDCWWFINQKQRKKNLKQIRHHLQRAKTENNGVGSSGATRHTDHLFSNEPVPVQHQKSDNPGMDLVSFVPVDPL</sequence>
<evidence type="ECO:0000313" key="2">
    <source>
        <dbReference type="EMBL" id="KAA0718831.1"/>
    </source>
</evidence>
<dbReference type="Proteomes" id="UP000324632">
    <property type="component" value="Chromosome 7"/>
</dbReference>
<name>A0A5A9PCC4_9TELE</name>